<dbReference type="InterPro" id="IPR025715">
    <property type="entry name" value="FoP_C"/>
</dbReference>
<evidence type="ECO:0000313" key="3">
    <source>
        <dbReference type="EMBL" id="PPR92635.1"/>
    </source>
</evidence>
<dbReference type="GO" id="GO:0003723">
    <property type="term" value="F:RNA binding"/>
    <property type="evidence" value="ECO:0007669"/>
    <property type="project" value="UniProtKB-KW"/>
</dbReference>
<dbReference type="AlphaFoldDB" id="A0A2P5WNG6"/>
<dbReference type="InterPro" id="IPR044198">
    <property type="entry name" value="DEK"/>
</dbReference>
<dbReference type="GO" id="GO:2000779">
    <property type="term" value="P:regulation of double-strand break repair"/>
    <property type="evidence" value="ECO:0007669"/>
    <property type="project" value="TreeGrafter"/>
</dbReference>
<accession>A0A2P5WNG6</accession>
<feature type="domain" description="Chromatin target of PRMT1 protein C-terminal" evidence="2">
    <location>
        <begin position="6"/>
        <end position="60"/>
    </location>
</feature>
<dbReference type="PANTHER" id="PTHR13468">
    <property type="entry name" value="DEK PROTEIN"/>
    <property type="match status" value="1"/>
</dbReference>
<dbReference type="GO" id="GO:0006325">
    <property type="term" value="P:chromatin organization"/>
    <property type="evidence" value="ECO:0007669"/>
    <property type="project" value="InterPro"/>
</dbReference>
<evidence type="ECO:0000313" key="4">
    <source>
        <dbReference type="Proteomes" id="UP000239757"/>
    </source>
</evidence>
<reference evidence="3 4" key="1">
    <citation type="submission" date="2015-01" db="EMBL/GenBank/DDBJ databases">
        <title>Genome of allotetraploid Gossypium barbadense reveals genomic plasticity and fiber elongation in cotton evolution.</title>
        <authorList>
            <person name="Chen X."/>
            <person name="Liu X."/>
            <person name="Zhao B."/>
            <person name="Zheng H."/>
            <person name="Hu Y."/>
            <person name="Lu G."/>
            <person name="Yang C."/>
            <person name="Chen J."/>
            <person name="Shan C."/>
            <person name="Zhang L."/>
            <person name="Zhou Y."/>
            <person name="Wang L."/>
            <person name="Guo W."/>
            <person name="Bai Y."/>
            <person name="Ruan J."/>
            <person name="Shangguan X."/>
            <person name="Mao Y."/>
            <person name="Jiang J."/>
            <person name="Zhu Y."/>
            <person name="Lei J."/>
            <person name="Kang H."/>
            <person name="Chen S."/>
            <person name="He X."/>
            <person name="Wang R."/>
            <person name="Wang Y."/>
            <person name="Chen J."/>
            <person name="Wang L."/>
            <person name="Yu S."/>
            <person name="Wang B."/>
            <person name="Wei J."/>
            <person name="Song S."/>
            <person name="Lu X."/>
            <person name="Gao Z."/>
            <person name="Gu W."/>
            <person name="Deng X."/>
            <person name="Ma D."/>
            <person name="Wang S."/>
            <person name="Liang W."/>
            <person name="Fang L."/>
            <person name="Cai C."/>
            <person name="Zhu X."/>
            <person name="Zhou B."/>
            <person name="Zhang Y."/>
            <person name="Chen Z."/>
            <person name="Xu S."/>
            <person name="Zhu R."/>
            <person name="Wang S."/>
            <person name="Zhang T."/>
            <person name="Zhao G."/>
        </authorList>
    </citation>
    <scope>NUCLEOTIDE SEQUENCE [LARGE SCALE GENOMIC DNA]</scope>
    <source>
        <strain evidence="4">cv. Xinhai21</strain>
        <tissue evidence="3">Leaf</tissue>
    </source>
</reference>
<name>A0A2P5WNG6_GOSBA</name>
<dbReference type="Gene3D" id="3.30.260.10">
    <property type="entry name" value="TCP-1-like chaperonin intermediate domain"/>
    <property type="match status" value="1"/>
</dbReference>
<dbReference type="EMBL" id="KZ667022">
    <property type="protein sequence ID" value="PPR92635.1"/>
    <property type="molecule type" value="Genomic_DNA"/>
</dbReference>
<dbReference type="SUPFAM" id="SSF54849">
    <property type="entry name" value="GroEL-intermediate domain like"/>
    <property type="match status" value="1"/>
</dbReference>
<sequence>MPDNMGSRKIGVGRGWVRGGVSRRFGRGRGYEHERDGPIGKKLSAEDLDAHLDAFKLSKRKDDDNLQMLHIILFRKKAKPHSLKRNIGQFLGYVWIENEEEVTAKLLEFLESSHATIDVLLAVKEQAAEQDYEKEKLNKRIAKLSGGVAVIQVGAQTDFMILHVEFYDFWDMKDVGVCWNSQFGIQRLSTETGAASIYCGFWF</sequence>
<dbReference type="InterPro" id="IPR027410">
    <property type="entry name" value="TCP-1-like_intermed_sf"/>
</dbReference>
<evidence type="ECO:0000256" key="1">
    <source>
        <dbReference type="ARBA" id="ARBA00022884"/>
    </source>
</evidence>
<dbReference type="GO" id="GO:0042393">
    <property type="term" value="F:histone binding"/>
    <property type="evidence" value="ECO:0007669"/>
    <property type="project" value="TreeGrafter"/>
</dbReference>
<dbReference type="OrthoDB" id="370884at2759"/>
<dbReference type="GO" id="GO:0005634">
    <property type="term" value="C:nucleus"/>
    <property type="evidence" value="ECO:0007669"/>
    <property type="project" value="TreeGrafter"/>
</dbReference>
<proteinExistence type="predicted"/>
<gene>
    <name evidence="3" type="ORF">GOBAR_AA28036</name>
</gene>
<dbReference type="Proteomes" id="UP000239757">
    <property type="component" value="Unassembled WGS sequence"/>
</dbReference>
<dbReference type="GO" id="GO:0003677">
    <property type="term" value="F:DNA binding"/>
    <property type="evidence" value="ECO:0007669"/>
    <property type="project" value="InterPro"/>
</dbReference>
<keyword evidence="1" id="KW-0694">RNA-binding</keyword>
<dbReference type="PANTHER" id="PTHR13468:SF1">
    <property type="entry name" value="PROTEIN DEK"/>
    <property type="match status" value="1"/>
</dbReference>
<evidence type="ECO:0000259" key="2">
    <source>
        <dbReference type="Pfam" id="PF13865"/>
    </source>
</evidence>
<protein>
    <recommendedName>
        <fullName evidence="2">Chromatin target of PRMT1 protein C-terminal domain-containing protein</fullName>
    </recommendedName>
</protein>
<dbReference type="Pfam" id="PF13865">
    <property type="entry name" value="FoP_duplication"/>
    <property type="match status" value="1"/>
</dbReference>
<organism evidence="3 4">
    <name type="scientific">Gossypium barbadense</name>
    <name type="common">Sea Island cotton</name>
    <name type="synonym">Hibiscus barbadensis</name>
    <dbReference type="NCBI Taxonomy" id="3634"/>
    <lineage>
        <taxon>Eukaryota</taxon>
        <taxon>Viridiplantae</taxon>
        <taxon>Streptophyta</taxon>
        <taxon>Embryophyta</taxon>
        <taxon>Tracheophyta</taxon>
        <taxon>Spermatophyta</taxon>
        <taxon>Magnoliopsida</taxon>
        <taxon>eudicotyledons</taxon>
        <taxon>Gunneridae</taxon>
        <taxon>Pentapetalae</taxon>
        <taxon>rosids</taxon>
        <taxon>malvids</taxon>
        <taxon>Malvales</taxon>
        <taxon>Malvaceae</taxon>
        <taxon>Malvoideae</taxon>
        <taxon>Gossypium</taxon>
    </lineage>
</organism>